<dbReference type="AlphaFoldDB" id="A0A1E3PGX9"/>
<dbReference type="GO" id="GO:0019905">
    <property type="term" value="F:syntaxin binding"/>
    <property type="evidence" value="ECO:0007669"/>
    <property type="project" value="TreeGrafter"/>
</dbReference>
<dbReference type="Pfam" id="PF08596">
    <property type="entry name" value="Lgl_C"/>
    <property type="match status" value="1"/>
</dbReference>
<organism evidence="2 3">
    <name type="scientific">Nadsonia fulvescens var. elongata DSM 6958</name>
    <dbReference type="NCBI Taxonomy" id="857566"/>
    <lineage>
        <taxon>Eukaryota</taxon>
        <taxon>Fungi</taxon>
        <taxon>Dikarya</taxon>
        <taxon>Ascomycota</taxon>
        <taxon>Saccharomycotina</taxon>
        <taxon>Dipodascomycetes</taxon>
        <taxon>Dipodascales</taxon>
        <taxon>Dipodascales incertae sedis</taxon>
        <taxon>Nadsonia</taxon>
    </lineage>
</organism>
<gene>
    <name evidence="2" type="ORF">NADFUDRAFT_52302</name>
</gene>
<dbReference type="Gene3D" id="2.130.10.10">
    <property type="entry name" value="YVTN repeat-like/Quinoprotein amine dehydrogenase"/>
    <property type="match status" value="1"/>
</dbReference>
<dbReference type="GO" id="GO:0005096">
    <property type="term" value="F:GTPase activator activity"/>
    <property type="evidence" value="ECO:0007669"/>
    <property type="project" value="TreeGrafter"/>
</dbReference>
<dbReference type="GO" id="GO:0045159">
    <property type="term" value="F:myosin II binding"/>
    <property type="evidence" value="ECO:0007669"/>
    <property type="project" value="TreeGrafter"/>
</dbReference>
<proteinExistence type="predicted"/>
<dbReference type="STRING" id="857566.A0A1E3PGX9"/>
<dbReference type="GO" id="GO:0006893">
    <property type="term" value="P:Golgi to plasma membrane transport"/>
    <property type="evidence" value="ECO:0007669"/>
    <property type="project" value="TreeGrafter"/>
</dbReference>
<dbReference type="PANTHER" id="PTHR10241:SF25">
    <property type="entry name" value="TOMOSYN, ISOFORM C"/>
    <property type="match status" value="1"/>
</dbReference>
<reference evidence="2 3" key="1">
    <citation type="journal article" date="2016" name="Proc. Natl. Acad. Sci. U.S.A.">
        <title>Comparative genomics of biotechnologically important yeasts.</title>
        <authorList>
            <person name="Riley R."/>
            <person name="Haridas S."/>
            <person name="Wolfe K.H."/>
            <person name="Lopes M.R."/>
            <person name="Hittinger C.T."/>
            <person name="Goeker M."/>
            <person name="Salamov A.A."/>
            <person name="Wisecaver J.H."/>
            <person name="Long T.M."/>
            <person name="Calvey C.H."/>
            <person name="Aerts A.L."/>
            <person name="Barry K.W."/>
            <person name="Choi C."/>
            <person name="Clum A."/>
            <person name="Coughlan A.Y."/>
            <person name="Deshpande S."/>
            <person name="Douglass A.P."/>
            <person name="Hanson S.J."/>
            <person name="Klenk H.-P."/>
            <person name="LaButti K.M."/>
            <person name="Lapidus A."/>
            <person name="Lindquist E.A."/>
            <person name="Lipzen A.M."/>
            <person name="Meier-Kolthoff J.P."/>
            <person name="Ohm R.A."/>
            <person name="Otillar R.P."/>
            <person name="Pangilinan J.L."/>
            <person name="Peng Y."/>
            <person name="Rokas A."/>
            <person name="Rosa C.A."/>
            <person name="Scheuner C."/>
            <person name="Sibirny A.A."/>
            <person name="Slot J.C."/>
            <person name="Stielow J.B."/>
            <person name="Sun H."/>
            <person name="Kurtzman C.P."/>
            <person name="Blackwell M."/>
            <person name="Grigoriev I.V."/>
            <person name="Jeffries T.W."/>
        </authorList>
    </citation>
    <scope>NUCLEOTIDE SEQUENCE [LARGE SCALE GENOMIC DNA]</scope>
    <source>
        <strain evidence="2 3">DSM 6958</strain>
    </source>
</reference>
<dbReference type="SUPFAM" id="SSF50978">
    <property type="entry name" value="WD40 repeat-like"/>
    <property type="match status" value="2"/>
</dbReference>
<dbReference type="GO" id="GO:0005737">
    <property type="term" value="C:cytoplasm"/>
    <property type="evidence" value="ECO:0007669"/>
    <property type="project" value="TreeGrafter"/>
</dbReference>
<evidence type="ECO:0000313" key="2">
    <source>
        <dbReference type="EMBL" id="ODQ64673.1"/>
    </source>
</evidence>
<dbReference type="EMBL" id="KV454411">
    <property type="protein sequence ID" value="ODQ64673.1"/>
    <property type="molecule type" value="Genomic_DNA"/>
</dbReference>
<sequence length="982" mass="106922">MSSVLSRLKTLGDRDLSATVSSNSLALTELANFGIIGTIGTLAVDPVQGLVAVGTDKGRVYILGQANVEFSFNISSYQPIKEIRFVGSNLIVVDNARNMLVFDMLAKELLYQHTIPGNYAVIEADPSLDWLFIGMESGQVLVYDLDRGNMAPLRIDNLQKAKFPKLRLSPVVSLELHPCEVSMLLVGYRDCAVTFSIVSNSPVKYFVYELPAGAPGGELDIKNTRAKKRSPQLSQALWHPNGHHILTVHCDGSLVFWDSYEAVLLHARTILDTFVNLPQSADNSLDGSQVRESFKKVTWNCLENPDETSLLILGGDVKRGSVSSVSVLDFDVTPHYSTTSYERAGQFYSTPKRQRTIPVSESLTAMSFINIPRSNPFYRGNHDPRAFLVLFETGEVELFSFPSGLPLSSSNLPSPLCWVESLLISISSAIFTRESFLGLMSSSIKNEQLFSGGLPAIHRGSNGYKSKNVMCAVGANGSVKIYDSTQFDTEYSSVLNVDVRGLTGKYNAEVEAASLSGMNGEMAVSTKNGEVILFKFGSNKLGAKRNPASKIPFITSIQDKIPSYVRSGFLPVSTVDIQKGSVSVIKNSDVGFVGIGYKNGTLAVVDRRGPAVIFLKDIGIASDTPSSTSRGLFKSSKKVPTNEFATAIEFAIMSVDDDSFSSLLMLVGTDRGNVHTYRIMPVSNGKFQVAFYSKMNAVGTSIESLMSINIDSGLSAAATIADMTNLAQGVLTIGYTVVMSKIEVAIVRPPKGKVAHRKLPASLASSGLAFGGQKKSTALVCVLDTAEVAVMRIPSLRISKELKIDHNIEPVYLRDSLVLSSGDIFLRTHRTSGVLLNIWGRGVPLDNTLPKCELFNPNREMPLRPTYSTVEWLKGSQVTSTEDLNRLIGGPNRVMSKRQMEEKRARERQQNLITRTTGNTGGNRTDSPWAAGNNNGGGIFSGWQETLNNIEQAGSDCFNSFDDTIKSTQTNVLKSAFKAKFF</sequence>
<dbReference type="PANTHER" id="PTHR10241">
    <property type="entry name" value="LETHAL 2 GIANT LARVAE PROTEIN"/>
    <property type="match status" value="1"/>
</dbReference>
<dbReference type="GO" id="GO:0005886">
    <property type="term" value="C:plasma membrane"/>
    <property type="evidence" value="ECO:0007669"/>
    <property type="project" value="TreeGrafter"/>
</dbReference>
<accession>A0A1E3PGX9</accession>
<dbReference type="InterPro" id="IPR013905">
    <property type="entry name" value="Lgl_C_dom"/>
</dbReference>
<dbReference type="OrthoDB" id="19944at2759"/>
<dbReference type="Proteomes" id="UP000095009">
    <property type="component" value="Unassembled WGS sequence"/>
</dbReference>
<dbReference type="InterPro" id="IPR036322">
    <property type="entry name" value="WD40_repeat_dom_sf"/>
</dbReference>
<evidence type="ECO:0000259" key="1">
    <source>
        <dbReference type="Pfam" id="PF08596"/>
    </source>
</evidence>
<keyword evidence="3" id="KW-1185">Reference proteome</keyword>
<feature type="domain" description="Lethal giant larvae (Lgl)-like C-terminal" evidence="1">
    <location>
        <begin position="508"/>
        <end position="897"/>
    </location>
</feature>
<protein>
    <recommendedName>
        <fullName evidence="1">Lethal giant larvae (Lgl)-like C-terminal domain-containing protein</fullName>
    </recommendedName>
</protein>
<evidence type="ECO:0000313" key="3">
    <source>
        <dbReference type="Proteomes" id="UP000095009"/>
    </source>
</evidence>
<dbReference type="InterPro" id="IPR015943">
    <property type="entry name" value="WD40/YVTN_repeat-like_dom_sf"/>
</dbReference>
<name>A0A1E3PGX9_9ASCO</name>
<dbReference type="GO" id="GO:0006887">
    <property type="term" value="P:exocytosis"/>
    <property type="evidence" value="ECO:0007669"/>
    <property type="project" value="TreeGrafter"/>
</dbReference>